<dbReference type="Gene3D" id="2.60.40.380">
    <property type="entry name" value="Purple acid phosphatase-like, N-terminal"/>
    <property type="match status" value="1"/>
</dbReference>
<gene>
    <name evidence="9" type="ORF">BJ878DRAFT_416913</name>
</gene>
<evidence type="ECO:0000259" key="8">
    <source>
        <dbReference type="Pfam" id="PF16656"/>
    </source>
</evidence>
<dbReference type="SUPFAM" id="SSF56300">
    <property type="entry name" value="Metallo-dependent phosphatases"/>
    <property type="match status" value="1"/>
</dbReference>
<evidence type="ECO:0000256" key="3">
    <source>
        <dbReference type="ARBA" id="ARBA00023180"/>
    </source>
</evidence>
<comment type="catalytic activity">
    <reaction evidence="4">
        <text>a phosphate monoester + H2O = an alcohol + phosphate</text>
        <dbReference type="Rhea" id="RHEA:15017"/>
        <dbReference type="ChEBI" id="CHEBI:15377"/>
        <dbReference type="ChEBI" id="CHEBI:30879"/>
        <dbReference type="ChEBI" id="CHEBI:43474"/>
        <dbReference type="ChEBI" id="CHEBI:67140"/>
        <dbReference type="EC" id="3.1.3.2"/>
    </reaction>
</comment>
<dbReference type="InterPro" id="IPR039331">
    <property type="entry name" value="PAPs-like"/>
</dbReference>
<dbReference type="Pfam" id="PF14008">
    <property type="entry name" value="Metallophos_C"/>
    <property type="match status" value="1"/>
</dbReference>
<sequence>MKSSTAFSLLGAIAASRVAAVPTAKIDDLTERWVDEEYPYTGAAVPVGDWVNPGAVSNGKGFPRLSEDPAVIPGTSDPTNNINVISFAYIPKGIAIHYQTPFGLGVDPKILWGTSATSLTSLATGFSHTYDRTPPCSMAPVTQCSQFFHEVQIGGLDAETTYYYQISAANGTTESNVLSFTTARAAGNDEGFTIAVLNDMGYTNAAGTMKYINKAVDEGIAFAWHGGDISYADDWYSGILPCEDDWPVCYNGTSTELPGGFPIPVEYEVPLPEGEIANQGGPQGGDMSVIYESNWDLWQQWMVNITSRIPYMVLPGNHEASCGEFDGTGYPLTALLNNGTFNGTAPELSITYYSCPPSQRNFTAYQNRFYMAGEETGGVGNMWYSFDYGSAHFISLDGETDYASSPEWPFASDLSGNETHPTVDETYITDSGPFGNVEDYTNTKSYAQYQWLAADLAKIDRCKTPWVIAMSHRPFYSSQVSSYQKTIRTAFEALLLDNGVDAYLSGHIHWYERLFPMAFNGTIDQASVIDNNTYLTNPGVSMTHIINGMAGNIESHSTLDVGDSVLPLTAVLDFEHYGFNKINFINSTAMTFSFVTGVDGSVLDKLTLLKKPTNATCPGTGSTPPYGNSTSTSSVPVGGGTSYPVSVPTYTDLPSSIGYVSSSGGTIIPTTTGSSTEYTTSTVRTTEIITVVSCAPTVTDCP</sequence>
<evidence type="ECO:0000313" key="9">
    <source>
        <dbReference type="EMBL" id="KAG9246479.1"/>
    </source>
</evidence>
<dbReference type="AlphaFoldDB" id="A0A9P8CGQ8"/>
<dbReference type="InterPro" id="IPR014390">
    <property type="entry name" value="Acid_Pase_Asper"/>
</dbReference>
<dbReference type="Pfam" id="PF16656">
    <property type="entry name" value="Pur_ac_phosph_N"/>
    <property type="match status" value="1"/>
</dbReference>
<dbReference type="GO" id="GO:0003993">
    <property type="term" value="F:acid phosphatase activity"/>
    <property type="evidence" value="ECO:0007669"/>
    <property type="project" value="UniProtKB-EC"/>
</dbReference>
<feature type="domain" description="Purple acid phosphatase C-terminal" evidence="7">
    <location>
        <begin position="542"/>
        <end position="605"/>
    </location>
</feature>
<dbReference type="CDD" id="cd00839">
    <property type="entry name" value="MPP_PAPs"/>
    <property type="match status" value="1"/>
</dbReference>
<dbReference type="Pfam" id="PF00149">
    <property type="entry name" value="Metallophos"/>
    <property type="match status" value="1"/>
</dbReference>
<dbReference type="PANTHER" id="PTHR22953:SF153">
    <property type="entry name" value="PURPLE ACID PHOSPHATASE"/>
    <property type="match status" value="1"/>
</dbReference>
<dbReference type="PIRSF" id="PIRSF000900">
    <property type="entry name" value="Acid_Ptase_Asper"/>
    <property type="match status" value="1"/>
</dbReference>
<evidence type="ECO:0000256" key="2">
    <source>
        <dbReference type="ARBA" id="ARBA00022801"/>
    </source>
</evidence>
<proteinExistence type="inferred from homology"/>
<name>A0A9P8CGQ8_9HELO</name>
<keyword evidence="3" id="KW-0325">Glycoprotein</keyword>
<dbReference type="InterPro" id="IPR041792">
    <property type="entry name" value="MPP_PAP"/>
</dbReference>
<dbReference type="InterPro" id="IPR025733">
    <property type="entry name" value="PAPs_C"/>
</dbReference>
<dbReference type="EC" id="3.1.3.2" evidence="4"/>
<keyword evidence="1 4" id="KW-0732">Signal</keyword>
<dbReference type="OrthoDB" id="45007at2759"/>
<keyword evidence="2 4" id="KW-0378">Hydrolase</keyword>
<protein>
    <recommendedName>
        <fullName evidence="4">Purple acid phosphatase</fullName>
        <ecNumber evidence="4">3.1.3.2</ecNumber>
    </recommendedName>
</protein>
<comment type="caution">
    <text evidence="9">The sequence shown here is derived from an EMBL/GenBank/DDBJ whole genome shotgun (WGS) entry which is preliminary data.</text>
</comment>
<organism evidence="9 10">
    <name type="scientific">Calycina marina</name>
    <dbReference type="NCBI Taxonomy" id="1763456"/>
    <lineage>
        <taxon>Eukaryota</taxon>
        <taxon>Fungi</taxon>
        <taxon>Dikarya</taxon>
        <taxon>Ascomycota</taxon>
        <taxon>Pezizomycotina</taxon>
        <taxon>Leotiomycetes</taxon>
        <taxon>Helotiales</taxon>
        <taxon>Pezizellaceae</taxon>
        <taxon>Calycina</taxon>
    </lineage>
</organism>
<feature type="region of interest" description="Disordered" evidence="5">
    <location>
        <begin position="617"/>
        <end position="637"/>
    </location>
</feature>
<reference evidence="9" key="1">
    <citation type="journal article" date="2021" name="IMA Fungus">
        <title>Genomic characterization of three marine fungi, including Emericellopsis atlantica sp. nov. with signatures of a generalist lifestyle and marine biomass degradation.</title>
        <authorList>
            <person name="Hagestad O.C."/>
            <person name="Hou L."/>
            <person name="Andersen J.H."/>
            <person name="Hansen E.H."/>
            <person name="Altermark B."/>
            <person name="Li C."/>
            <person name="Kuhnert E."/>
            <person name="Cox R.J."/>
            <person name="Crous P.W."/>
            <person name="Spatafora J.W."/>
            <person name="Lail K."/>
            <person name="Amirebrahimi M."/>
            <person name="Lipzen A."/>
            <person name="Pangilinan J."/>
            <person name="Andreopoulos W."/>
            <person name="Hayes R.D."/>
            <person name="Ng V."/>
            <person name="Grigoriev I.V."/>
            <person name="Jackson S.A."/>
            <person name="Sutton T.D.S."/>
            <person name="Dobson A.D.W."/>
            <person name="Rama T."/>
        </authorList>
    </citation>
    <scope>NUCLEOTIDE SEQUENCE</scope>
    <source>
        <strain evidence="9">TRa3180A</strain>
    </source>
</reference>
<comment type="similarity">
    <text evidence="4">Belongs to the metallophosphoesterase superfamily. Purple acid phosphatase family.</text>
</comment>
<dbReference type="SUPFAM" id="SSF49363">
    <property type="entry name" value="Purple acid phosphatase, N-terminal domain"/>
    <property type="match status" value="1"/>
</dbReference>
<evidence type="ECO:0000259" key="7">
    <source>
        <dbReference type="Pfam" id="PF14008"/>
    </source>
</evidence>
<dbReference type="PANTHER" id="PTHR22953">
    <property type="entry name" value="ACID PHOSPHATASE RELATED"/>
    <property type="match status" value="1"/>
</dbReference>
<feature type="domain" description="Purple acid phosphatase N-terminal" evidence="8">
    <location>
        <begin position="91"/>
        <end position="182"/>
    </location>
</feature>
<evidence type="ECO:0000256" key="4">
    <source>
        <dbReference type="RuleBase" id="RU361203"/>
    </source>
</evidence>
<accession>A0A9P8CGQ8</accession>
<evidence type="ECO:0000256" key="5">
    <source>
        <dbReference type="SAM" id="MobiDB-lite"/>
    </source>
</evidence>
<keyword evidence="10" id="KW-1185">Reference proteome</keyword>
<dbReference type="InterPro" id="IPR008963">
    <property type="entry name" value="Purple_acid_Pase-like_N"/>
</dbReference>
<dbReference type="InterPro" id="IPR029052">
    <property type="entry name" value="Metallo-depent_PP-like"/>
</dbReference>
<dbReference type="EMBL" id="MU253803">
    <property type="protein sequence ID" value="KAG9246479.1"/>
    <property type="molecule type" value="Genomic_DNA"/>
</dbReference>
<dbReference type="Proteomes" id="UP000887226">
    <property type="component" value="Unassembled WGS sequence"/>
</dbReference>
<evidence type="ECO:0000313" key="10">
    <source>
        <dbReference type="Proteomes" id="UP000887226"/>
    </source>
</evidence>
<evidence type="ECO:0000259" key="6">
    <source>
        <dbReference type="Pfam" id="PF00149"/>
    </source>
</evidence>
<feature type="compositionally biased region" description="Polar residues" evidence="5">
    <location>
        <begin position="617"/>
        <end position="628"/>
    </location>
</feature>
<dbReference type="InterPro" id="IPR015914">
    <property type="entry name" value="PAPs_N"/>
</dbReference>
<dbReference type="Gene3D" id="3.60.21.10">
    <property type="match status" value="1"/>
</dbReference>
<dbReference type="GO" id="GO:0046872">
    <property type="term" value="F:metal ion binding"/>
    <property type="evidence" value="ECO:0007669"/>
    <property type="project" value="InterPro"/>
</dbReference>
<feature type="chain" id="PRO_5040544400" description="Purple acid phosphatase" evidence="4">
    <location>
        <begin position="21"/>
        <end position="702"/>
    </location>
</feature>
<feature type="domain" description="Calcineurin-like phosphoesterase" evidence="6">
    <location>
        <begin position="285"/>
        <end position="511"/>
    </location>
</feature>
<feature type="signal peptide" evidence="4">
    <location>
        <begin position="1"/>
        <end position="20"/>
    </location>
</feature>
<dbReference type="InterPro" id="IPR004843">
    <property type="entry name" value="Calcineurin-like_PHP"/>
</dbReference>
<evidence type="ECO:0000256" key="1">
    <source>
        <dbReference type="ARBA" id="ARBA00022729"/>
    </source>
</evidence>